<dbReference type="InterPro" id="IPR041492">
    <property type="entry name" value="HAD_2"/>
</dbReference>
<dbReference type="SFLD" id="SFLDS00003">
    <property type="entry name" value="Haloacid_Dehalogenase"/>
    <property type="match status" value="1"/>
</dbReference>
<dbReference type="PANTHER" id="PTHR43434">
    <property type="entry name" value="PHOSPHOGLYCOLATE PHOSPHATASE"/>
    <property type="match status" value="1"/>
</dbReference>
<dbReference type="Proteomes" id="UP000886785">
    <property type="component" value="Unassembled WGS sequence"/>
</dbReference>
<sequence>MKSRYEAVLFDLDGTLTQSHPGVIRCVGRALEKMGKPVPPPETLMKFIGPPLQLSFSKLGLTPEECRRGVDLFREEYNVRGVYENSVFDGMHDLLRDLRAAGAKIIIATSKSQEAAESVVNYFKLAPLVDFVSGAYADERPHTKADLIRKGLAPFGIPPEKAVMIGDTHFDAEGAAGAGTDFIGVLFGYGTREEMEEQGGRKFTGTVDGLRPLLFEE</sequence>
<gene>
    <name evidence="1" type="ORF">IAA54_00630</name>
</gene>
<dbReference type="InterPro" id="IPR023198">
    <property type="entry name" value="PGP-like_dom2"/>
</dbReference>
<reference evidence="1" key="1">
    <citation type="submission" date="2020-10" db="EMBL/GenBank/DDBJ databases">
        <authorList>
            <person name="Gilroy R."/>
        </authorList>
    </citation>
    <scope>NUCLEOTIDE SEQUENCE</scope>
    <source>
        <strain evidence="1">ChiSjej1B19-7085</strain>
    </source>
</reference>
<dbReference type="InterPro" id="IPR036412">
    <property type="entry name" value="HAD-like_sf"/>
</dbReference>
<protein>
    <submittedName>
        <fullName evidence="1">HAD hydrolase-like protein</fullName>
    </submittedName>
</protein>
<dbReference type="Gene3D" id="1.10.150.240">
    <property type="entry name" value="Putative phosphatase, domain 2"/>
    <property type="match status" value="1"/>
</dbReference>
<evidence type="ECO:0000313" key="1">
    <source>
        <dbReference type="EMBL" id="HIR56152.1"/>
    </source>
</evidence>
<reference evidence="1" key="2">
    <citation type="journal article" date="2021" name="PeerJ">
        <title>Extensive microbial diversity within the chicken gut microbiome revealed by metagenomics and culture.</title>
        <authorList>
            <person name="Gilroy R."/>
            <person name="Ravi A."/>
            <person name="Getino M."/>
            <person name="Pursley I."/>
            <person name="Horton D.L."/>
            <person name="Alikhan N.F."/>
            <person name="Baker D."/>
            <person name="Gharbi K."/>
            <person name="Hall N."/>
            <person name="Watson M."/>
            <person name="Adriaenssens E.M."/>
            <person name="Foster-Nyarko E."/>
            <person name="Jarju S."/>
            <person name="Secka A."/>
            <person name="Antonio M."/>
            <person name="Oren A."/>
            <person name="Chaudhuri R.R."/>
            <person name="La Ragione R."/>
            <person name="Hildebrand F."/>
            <person name="Pallen M.J."/>
        </authorList>
    </citation>
    <scope>NUCLEOTIDE SEQUENCE</scope>
    <source>
        <strain evidence="1">ChiSjej1B19-7085</strain>
    </source>
</reference>
<dbReference type="AlphaFoldDB" id="A0A9D1J075"/>
<name>A0A9D1J075_9FIRM</name>
<organism evidence="1 2">
    <name type="scientific">Candidatus Gallacutalibacter pullicola</name>
    <dbReference type="NCBI Taxonomy" id="2840830"/>
    <lineage>
        <taxon>Bacteria</taxon>
        <taxon>Bacillati</taxon>
        <taxon>Bacillota</taxon>
        <taxon>Clostridia</taxon>
        <taxon>Eubacteriales</taxon>
        <taxon>Candidatus Gallacutalibacter</taxon>
    </lineage>
</organism>
<dbReference type="InterPro" id="IPR050155">
    <property type="entry name" value="HAD-like_hydrolase_sf"/>
</dbReference>
<dbReference type="Pfam" id="PF13419">
    <property type="entry name" value="HAD_2"/>
    <property type="match status" value="1"/>
</dbReference>
<comment type="caution">
    <text evidence="1">The sequence shown here is derived from an EMBL/GenBank/DDBJ whole genome shotgun (WGS) entry which is preliminary data.</text>
</comment>
<proteinExistence type="predicted"/>
<dbReference type="GO" id="GO:0004713">
    <property type="term" value="F:protein tyrosine kinase activity"/>
    <property type="evidence" value="ECO:0007669"/>
    <property type="project" value="TreeGrafter"/>
</dbReference>
<accession>A0A9D1J075</accession>
<evidence type="ECO:0000313" key="2">
    <source>
        <dbReference type="Proteomes" id="UP000886785"/>
    </source>
</evidence>
<dbReference type="PANTHER" id="PTHR43434:SF20">
    <property type="entry name" value="5'-NUCLEOTIDASE"/>
    <property type="match status" value="1"/>
</dbReference>
<dbReference type="InterPro" id="IPR023214">
    <property type="entry name" value="HAD_sf"/>
</dbReference>
<dbReference type="SUPFAM" id="SSF56784">
    <property type="entry name" value="HAD-like"/>
    <property type="match status" value="1"/>
</dbReference>
<dbReference type="GO" id="GO:0016787">
    <property type="term" value="F:hydrolase activity"/>
    <property type="evidence" value="ECO:0007669"/>
    <property type="project" value="UniProtKB-KW"/>
</dbReference>
<dbReference type="Gene3D" id="3.40.50.1000">
    <property type="entry name" value="HAD superfamily/HAD-like"/>
    <property type="match status" value="1"/>
</dbReference>
<dbReference type="GO" id="GO:0005829">
    <property type="term" value="C:cytosol"/>
    <property type="evidence" value="ECO:0007669"/>
    <property type="project" value="TreeGrafter"/>
</dbReference>
<dbReference type="EMBL" id="DVHF01000006">
    <property type="protein sequence ID" value="HIR56152.1"/>
    <property type="molecule type" value="Genomic_DNA"/>
</dbReference>
<keyword evidence="1" id="KW-0378">Hydrolase</keyword>
<dbReference type="SFLD" id="SFLDG01129">
    <property type="entry name" value="C1.5:_HAD__Beta-PGM__Phosphata"/>
    <property type="match status" value="1"/>
</dbReference>